<keyword evidence="10" id="KW-0694">RNA-binding</keyword>
<dbReference type="RefSeq" id="WP_123185390.1">
    <property type="nucleotide sequence ID" value="NZ_JACHYA010000003.1"/>
</dbReference>
<evidence type="ECO:0000256" key="15">
    <source>
        <dbReference type="ARBA" id="ARBA00047372"/>
    </source>
</evidence>
<dbReference type="SMART" id="SM00729">
    <property type="entry name" value="Elp3"/>
    <property type="match status" value="1"/>
</dbReference>
<keyword evidence="4" id="KW-0004">4Fe-4S</keyword>
<evidence type="ECO:0000256" key="5">
    <source>
        <dbReference type="ARBA" id="ARBA00022555"/>
    </source>
</evidence>
<evidence type="ECO:0000256" key="1">
    <source>
        <dbReference type="ARBA" id="ARBA00001966"/>
    </source>
</evidence>
<dbReference type="SFLD" id="SFLDS00029">
    <property type="entry name" value="Radical_SAM"/>
    <property type="match status" value="1"/>
</dbReference>
<comment type="similarity">
    <text evidence="3">Belongs to the ELP3 family.</text>
</comment>
<dbReference type="SFLD" id="SFLDG01086">
    <property type="entry name" value="elongater_protein-like"/>
    <property type="match status" value="1"/>
</dbReference>
<dbReference type="InterPro" id="IPR032432">
    <property type="entry name" value="Radical_SAM_C"/>
</dbReference>
<dbReference type="InterPro" id="IPR006638">
    <property type="entry name" value="Elp3/MiaA/NifB-like_rSAM"/>
</dbReference>
<dbReference type="InterPro" id="IPR007197">
    <property type="entry name" value="rSAM"/>
</dbReference>
<comment type="caution">
    <text evidence="19">The sequence shown here is derived from an EMBL/GenBank/DDBJ whole genome shotgun (WGS) entry which is preliminary data.</text>
</comment>
<comment type="cofactor">
    <cofactor evidence="1">
        <name>[4Fe-4S] cluster</name>
        <dbReference type="ChEBI" id="CHEBI:49883"/>
    </cofactor>
</comment>
<keyword evidence="13 19" id="KW-0012">Acyltransferase</keyword>
<feature type="compositionally biased region" description="Low complexity" evidence="17">
    <location>
        <begin position="251"/>
        <end position="267"/>
    </location>
</feature>
<evidence type="ECO:0000256" key="16">
    <source>
        <dbReference type="SAM" id="Coils"/>
    </source>
</evidence>
<keyword evidence="9" id="KW-0479">Metal-binding</keyword>
<dbReference type="GeneID" id="93356700"/>
<gene>
    <name evidence="19" type="ORF">FHR31_001231</name>
</gene>
<dbReference type="GO" id="GO:0002926">
    <property type="term" value="P:tRNA wobble base 5-methoxycarbonylmethyl-2-thiouridinylation"/>
    <property type="evidence" value="ECO:0007669"/>
    <property type="project" value="TreeGrafter"/>
</dbReference>
<keyword evidence="8" id="KW-0819">tRNA processing</keyword>
<feature type="domain" description="Elp3/MiaA/NifB-like radical SAM core" evidence="18">
    <location>
        <begin position="89"/>
        <end position="460"/>
    </location>
</feature>
<evidence type="ECO:0000313" key="19">
    <source>
        <dbReference type="EMBL" id="MBB3171413.1"/>
    </source>
</evidence>
<sequence>MLADVAQLVRSNPQATMGQVNEVLGRHNRAAGTAERRFAKKHLLPGFLDLEKRQPGQLAQWGLDGAAQKRLFALLRMKPRRTASGVATITVLTKPWPCSSSCDYCPNDIRMPKSYLAGEPACQRAERNFFDPYLQVHARLHTLNQMGHPTDKVELIVLGGTWSDYPLPYQIWFMEQLFSALNDGDSEAAAAKAAARRAAYRKAGFAEGADALARQCEELQARVRRGEATYNQAVRALYGLDEEGSALQCEGPGPAAAAGDGTAPTVTHPTCENAGTAGNAPASGASSSSDAVADRWRAAAATQTATWQQLFAAQAVNETAGSRCVGLVVETRPALVSAETLSQLRAFGCTKVQMGIQTLNPVVAAANHRIQDNSAIARAFALLRRFGFKIHAHFMANLQGATPETDCDDFRQLVEDPRFLPDEVKLYPCVLVAGTALERQWRTGRWNPYPEDELVEVLAQNVLAAPPFLRISRMIRDISAPDIMAGSKKTNLRQMVEEHIRESGHAGEVQEIRFREIAGQAIDQAALTLETVSYQATGSREHFLQWVTSEGRIAGFLRLSLPEAPAGSDEAGGTATDATADTPPETKAVVPDAADSSAAKALAPDAAENGEVGRLTDAAKSNGSADAAGLPEALRPDAAMIREVHVYGTAAQIHGEGQNAQHTGLGRALVVRACHMAADAGFSRINVISAVGTREYYRNLGFSDNGLYLTKDL</sequence>
<comment type="pathway">
    <text evidence="2">tRNA modification.</text>
</comment>
<dbReference type="AlphaFoldDB" id="A0A7W5D203"/>
<evidence type="ECO:0000256" key="6">
    <source>
        <dbReference type="ARBA" id="ARBA00022679"/>
    </source>
</evidence>
<comment type="catalytic activity">
    <reaction evidence="15">
        <text>uridine(34) in tRNA + acetyl-CoA + S-adenosyl-L-methionine + H2O = 5-(carboxymethyl)uridine(34) in tRNA + 5'-deoxyadenosine + L-methionine + CoA + 2 H(+)</text>
        <dbReference type="Rhea" id="RHEA:61020"/>
        <dbReference type="Rhea" id="RHEA-COMP:10407"/>
        <dbReference type="Rhea" id="RHEA-COMP:11727"/>
        <dbReference type="ChEBI" id="CHEBI:15377"/>
        <dbReference type="ChEBI" id="CHEBI:15378"/>
        <dbReference type="ChEBI" id="CHEBI:17319"/>
        <dbReference type="ChEBI" id="CHEBI:57287"/>
        <dbReference type="ChEBI" id="CHEBI:57288"/>
        <dbReference type="ChEBI" id="CHEBI:57844"/>
        <dbReference type="ChEBI" id="CHEBI:59789"/>
        <dbReference type="ChEBI" id="CHEBI:65315"/>
        <dbReference type="ChEBI" id="CHEBI:74882"/>
        <dbReference type="EC" id="2.3.1.311"/>
    </reaction>
    <physiologicalReaction direction="left-to-right" evidence="15">
        <dbReference type="Rhea" id="RHEA:61021"/>
    </physiologicalReaction>
</comment>
<evidence type="ECO:0000256" key="4">
    <source>
        <dbReference type="ARBA" id="ARBA00022485"/>
    </source>
</evidence>
<evidence type="ECO:0000256" key="13">
    <source>
        <dbReference type="ARBA" id="ARBA00023315"/>
    </source>
</evidence>
<dbReference type="GO" id="GO:0005737">
    <property type="term" value="C:cytoplasm"/>
    <property type="evidence" value="ECO:0007669"/>
    <property type="project" value="TreeGrafter"/>
</dbReference>
<feature type="coiled-coil region" evidence="16">
    <location>
        <begin position="209"/>
        <end position="236"/>
    </location>
</feature>
<evidence type="ECO:0000313" key="20">
    <source>
        <dbReference type="Proteomes" id="UP000530850"/>
    </source>
</evidence>
<keyword evidence="12" id="KW-0411">Iron-sulfur</keyword>
<evidence type="ECO:0000256" key="3">
    <source>
        <dbReference type="ARBA" id="ARBA00005494"/>
    </source>
</evidence>
<dbReference type="EC" id="2.3.1.311" evidence="14"/>
<keyword evidence="7" id="KW-0949">S-adenosyl-L-methionine</keyword>
<feature type="region of interest" description="Disordered" evidence="17">
    <location>
        <begin position="564"/>
        <end position="611"/>
    </location>
</feature>
<evidence type="ECO:0000256" key="17">
    <source>
        <dbReference type="SAM" id="MobiDB-lite"/>
    </source>
</evidence>
<dbReference type="SUPFAM" id="SSF55729">
    <property type="entry name" value="Acyl-CoA N-acyltransferases (Nat)"/>
    <property type="match status" value="1"/>
</dbReference>
<keyword evidence="16" id="KW-0175">Coiled coil</keyword>
<evidence type="ECO:0000256" key="11">
    <source>
        <dbReference type="ARBA" id="ARBA00023004"/>
    </source>
</evidence>
<dbReference type="SUPFAM" id="SSF102114">
    <property type="entry name" value="Radical SAM enzymes"/>
    <property type="match status" value="1"/>
</dbReference>
<dbReference type="Gene3D" id="3.20.20.70">
    <property type="entry name" value="Aldolase class I"/>
    <property type="match status" value="1"/>
</dbReference>
<dbReference type="GO" id="GO:0033588">
    <property type="term" value="C:elongator holoenzyme complex"/>
    <property type="evidence" value="ECO:0007669"/>
    <property type="project" value="TreeGrafter"/>
</dbReference>
<evidence type="ECO:0000256" key="7">
    <source>
        <dbReference type="ARBA" id="ARBA00022691"/>
    </source>
</evidence>
<dbReference type="SFLD" id="SFLDF00344">
    <property type="entry name" value="ELP3-like"/>
    <property type="match status" value="1"/>
</dbReference>
<dbReference type="InterPro" id="IPR039661">
    <property type="entry name" value="ELP3"/>
</dbReference>
<keyword evidence="11" id="KW-0408">Iron</keyword>
<dbReference type="Proteomes" id="UP000530850">
    <property type="component" value="Unassembled WGS sequence"/>
</dbReference>
<dbReference type="GO" id="GO:0061733">
    <property type="term" value="F:protein-lysine-acetyltransferase activity"/>
    <property type="evidence" value="ECO:0007669"/>
    <property type="project" value="UniProtKB-EC"/>
</dbReference>
<keyword evidence="6 19" id="KW-0808">Transferase</keyword>
<dbReference type="PANTHER" id="PTHR11135">
    <property type="entry name" value="HISTONE ACETYLTRANSFERASE-RELATED"/>
    <property type="match status" value="1"/>
</dbReference>
<proteinExistence type="inferred from homology"/>
<evidence type="ECO:0000256" key="8">
    <source>
        <dbReference type="ARBA" id="ARBA00022694"/>
    </source>
</evidence>
<evidence type="ECO:0000256" key="2">
    <source>
        <dbReference type="ARBA" id="ARBA00005217"/>
    </source>
</evidence>
<evidence type="ECO:0000259" key="18">
    <source>
        <dbReference type="SMART" id="SM00729"/>
    </source>
</evidence>
<feature type="compositionally biased region" description="Low complexity" evidence="17">
    <location>
        <begin position="274"/>
        <end position="291"/>
    </location>
</feature>
<dbReference type="InterPro" id="IPR016181">
    <property type="entry name" value="Acyl_CoA_acyltransferase"/>
</dbReference>
<organism evidence="19 20">
    <name type="scientific">Parvibacter caecicola</name>
    <dbReference type="NCBI Taxonomy" id="747645"/>
    <lineage>
        <taxon>Bacteria</taxon>
        <taxon>Bacillati</taxon>
        <taxon>Actinomycetota</taxon>
        <taxon>Coriobacteriia</taxon>
        <taxon>Coriobacteriales</taxon>
        <taxon>Coriobacteriaceae</taxon>
        <taxon>Parvibacter</taxon>
    </lineage>
</organism>
<protein>
    <recommendedName>
        <fullName evidence="14">tRNA carboxymethyluridine synthase</fullName>
        <ecNumber evidence="14">2.3.1.311</ecNumber>
    </recommendedName>
</protein>
<dbReference type="EMBL" id="JACHYA010000003">
    <property type="protein sequence ID" value="MBB3171413.1"/>
    <property type="molecule type" value="Genomic_DNA"/>
</dbReference>
<reference evidence="19 20" key="1">
    <citation type="submission" date="2020-08" db="EMBL/GenBank/DDBJ databases">
        <title>Sequencing the genomes of 1000 actinobacteria strains.</title>
        <authorList>
            <person name="Klenk H.-P."/>
        </authorList>
    </citation>
    <scope>NUCLEOTIDE SEQUENCE [LARGE SCALE GENOMIC DNA]</scope>
    <source>
        <strain evidence="19 20">DSM 22242</strain>
    </source>
</reference>
<dbReference type="Gene3D" id="3.40.630.30">
    <property type="match status" value="1"/>
</dbReference>
<evidence type="ECO:0000256" key="9">
    <source>
        <dbReference type="ARBA" id="ARBA00022723"/>
    </source>
</evidence>
<name>A0A7W5D203_9ACTN</name>
<evidence type="ECO:0000256" key="14">
    <source>
        <dbReference type="ARBA" id="ARBA00044771"/>
    </source>
</evidence>
<evidence type="ECO:0000256" key="12">
    <source>
        <dbReference type="ARBA" id="ARBA00023014"/>
    </source>
</evidence>
<accession>A0A7W5D203</accession>
<feature type="compositionally biased region" description="Low complexity" evidence="17">
    <location>
        <begin position="566"/>
        <end position="607"/>
    </location>
</feature>
<dbReference type="PANTHER" id="PTHR11135:SF2">
    <property type="entry name" value="ELONGATOR COMPLEX PROTEIN 3"/>
    <property type="match status" value="1"/>
</dbReference>
<dbReference type="InterPro" id="IPR034687">
    <property type="entry name" value="ELP3-like"/>
</dbReference>
<dbReference type="InterPro" id="IPR013785">
    <property type="entry name" value="Aldolase_TIM"/>
</dbReference>
<keyword evidence="5" id="KW-0820">tRNA-binding</keyword>
<dbReference type="GO" id="GO:0051539">
    <property type="term" value="F:4 iron, 4 sulfur cluster binding"/>
    <property type="evidence" value="ECO:0007669"/>
    <property type="project" value="UniProtKB-KW"/>
</dbReference>
<evidence type="ECO:0000256" key="10">
    <source>
        <dbReference type="ARBA" id="ARBA00022884"/>
    </source>
</evidence>
<dbReference type="InterPro" id="IPR058240">
    <property type="entry name" value="rSAM_sf"/>
</dbReference>
<dbReference type="Pfam" id="PF16199">
    <property type="entry name" value="Radical_SAM_C"/>
    <property type="match status" value="1"/>
</dbReference>
<dbReference type="GO" id="GO:0046872">
    <property type="term" value="F:metal ion binding"/>
    <property type="evidence" value="ECO:0007669"/>
    <property type="project" value="UniProtKB-KW"/>
</dbReference>
<feature type="region of interest" description="Disordered" evidence="17">
    <location>
        <begin position="249"/>
        <end position="291"/>
    </location>
</feature>